<accession>A0A432ZSA2</accession>
<evidence type="ECO:0000313" key="9">
    <source>
        <dbReference type="EMBL" id="RUO80753.1"/>
    </source>
</evidence>
<keyword evidence="5" id="KW-0378">Hydrolase</keyword>
<dbReference type="EMBL" id="PIQH01000003">
    <property type="protein sequence ID" value="RUO80753.1"/>
    <property type="molecule type" value="Genomic_DNA"/>
</dbReference>
<dbReference type="GO" id="GO:0006071">
    <property type="term" value="P:glycerol metabolic process"/>
    <property type="evidence" value="ECO:0007669"/>
    <property type="project" value="UniProtKB-KW"/>
</dbReference>
<protein>
    <recommendedName>
        <fullName evidence="2">glycerophosphodiester phosphodiesterase</fullName>
        <ecNumber evidence="2">3.1.4.46</ecNumber>
    </recommendedName>
</protein>
<comment type="caution">
    <text evidence="9">The sequence shown here is derived from an EMBL/GenBank/DDBJ whole genome shotgun (WGS) entry which is preliminary data.</text>
</comment>
<gene>
    <name evidence="9" type="ORF">CWI84_03980</name>
</gene>
<organism evidence="9 10">
    <name type="scientific">Idiomarina tyrosinivorans</name>
    <dbReference type="NCBI Taxonomy" id="1445662"/>
    <lineage>
        <taxon>Bacteria</taxon>
        <taxon>Pseudomonadati</taxon>
        <taxon>Pseudomonadota</taxon>
        <taxon>Gammaproteobacteria</taxon>
        <taxon>Alteromonadales</taxon>
        <taxon>Idiomarinaceae</taxon>
        <taxon>Idiomarina</taxon>
    </lineage>
</organism>
<feature type="signal peptide" evidence="7">
    <location>
        <begin position="1"/>
        <end position="19"/>
    </location>
</feature>
<name>A0A432ZSA2_9GAMM</name>
<dbReference type="GO" id="GO:0006629">
    <property type="term" value="P:lipid metabolic process"/>
    <property type="evidence" value="ECO:0007669"/>
    <property type="project" value="InterPro"/>
</dbReference>
<dbReference type="EC" id="3.1.4.46" evidence="2"/>
<evidence type="ECO:0000256" key="3">
    <source>
        <dbReference type="ARBA" id="ARBA00022729"/>
    </source>
</evidence>
<keyword evidence="10" id="KW-1185">Reference proteome</keyword>
<dbReference type="Pfam" id="PF03009">
    <property type="entry name" value="GDPD"/>
    <property type="match status" value="1"/>
</dbReference>
<evidence type="ECO:0000313" key="10">
    <source>
        <dbReference type="Proteomes" id="UP000287996"/>
    </source>
</evidence>
<evidence type="ECO:0000259" key="8">
    <source>
        <dbReference type="PROSITE" id="PS51704"/>
    </source>
</evidence>
<dbReference type="PANTHER" id="PTHR43620">
    <property type="entry name" value="GLYCEROPHOSPHORYL DIESTER PHOSPHODIESTERASE"/>
    <property type="match status" value="1"/>
</dbReference>
<dbReference type="GO" id="GO:0042597">
    <property type="term" value="C:periplasmic space"/>
    <property type="evidence" value="ECO:0007669"/>
    <property type="project" value="TreeGrafter"/>
</dbReference>
<dbReference type="NCBIfam" id="NF008354">
    <property type="entry name" value="PRK11143.1"/>
    <property type="match status" value="1"/>
</dbReference>
<dbReference type="PANTHER" id="PTHR43620:SF7">
    <property type="entry name" value="GLYCEROPHOSPHODIESTER PHOSPHODIESTERASE GDPD5-RELATED"/>
    <property type="match status" value="1"/>
</dbReference>
<proteinExistence type="inferred from homology"/>
<dbReference type="Proteomes" id="UP000287996">
    <property type="component" value="Unassembled WGS sequence"/>
</dbReference>
<evidence type="ECO:0000256" key="7">
    <source>
        <dbReference type="SAM" id="SignalP"/>
    </source>
</evidence>
<comment type="catalytic activity">
    <reaction evidence="6">
        <text>a sn-glycero-3-phosphodiester + H2O = an alcohol + sn-glycerol 3-phosphate + H(+)</text>
        <dbReference type="Rhea" id="RHEA:12969"/>
        <dbReference type="ChEBI" id="CHEBI:15377"/>
        <dbReference type="ChEBI" id="CHEBI:15378"/>
        <dbReference type="ChEBI" id="CHEBI:30879"/>
        <dbReference type="ChEBI" id="CHEBI:57597"/>
        <dbReference type="ChEBI" id="CHEBI:83408"/>
        <dbReference type="EC" id="3.1.4.46"/>
    </reaction>
</comment>
<dbReference type="SUPFAM" id="SSF51695">
    <property type="entry name" value="PLC-like phosphodiesterases"/>
    <property type="match status" value="1"/>
</dbReference>
<keyword evidence="4" id="KW-0319">Glycerol metabolism</keyword>
<evidence type="ECO:0000256" key="1">
    <source>
        <dbReference type="ARBA" id="ARBA00007277"/>
    </source>
</evidence>
<keyword evidence="3 7" id="KW-0732">Signal</keyword>
<feature type="chain" id="PRO_5019007306" description="glycerophosphodiester phosphodiesterase" evidence="7">
    <location>
        <begin position="20"/>
        <end position="338"/>
    </location>
</feature>
<reference evidence="9 10" key="1">
    <citation type="journal article" date="2011" name="Front. Microbiol.">
        <title>Genomic signatures of strain selection and enhancement in Bacillus atrophaeus var. globigii, a historical biowarfare simulant.</title>
        <authorList>
            <person name="Gibbons H.S."/>
            <person name="Broomall S.M."/>
            <person name="McNew L.A."/>
            <person name="Daligault H."/>
            <person name="Chapman C."/>
            <person name="Bruce D."/>
            <person name="Karavis M."/>
            <person name="Krepps M."/>
            <person name="McGregor P.A."/>
            <person name="Hong C."/>
            <person name="Park K.H."/>
            <person name="Akmal A."/>
            <person name="Feldman A."/>
            <person name="Lin J.S."/>
            <person name="Chang W.E."/>
            <person name="Higgs B.W."/>
            <person name="Demirev P."/>
            <person name="Lindquist J."/>
            <person name="Liem A."/>
            <person name="Fochler E."/>
            <person name="Read T.D."/>
            <person name="Tapia R."/>
            <person name="Johnson S."/>
            <person name="Bishop-Lilly K.A."/>
            <person name="Detter C."/>
            <person name="Han C."/>
            <person name="Sozhamannan S."/>
            <person name="Rosenzweig C.N."/>
            <person name="Skowronski E.W."/>
        </authorList>
    </citation>
    <scope>NUCLEOTIDE SEQUENCE [LARGE SCALE GENOMIC DNA]</scope>
    <source>
        <strain evidence="9 10">CC-PW-9</strain>
    </source>
</reference>
<dbReference type="PROSITE" id="PS51704">
    <property type="entry name" value="GP_PDE"/>
    <property type="match status" value="1"/>
</dbReference>
<dbReference type="RefSeq" id="WP_126841284.1">
    <property type="nucleotide sequence ID" value="NZ_PIQH01000003.1"/>
</dbReference>
<evidence type="ECO:0000256" key="5">
    <source>
        <dbReference type="ARBA" id="ARBA00022801"/>
    </source>
</evidence>
<dbReference type="InterPro" id="IPR017946">
    <property type="entry name" value="PLC-like_Pdiesterase_TIM-brl"/>
</dbReference>
<dbReference type="AlphaFoldDB" id="A0A432ZSA2"/>
<evidence type="ECO:0000256" key="6">
    <source>
        <dbReference type="ARBA" id="ARBA00047512"/>
    </source>
</evidence>
<dbReference type="GO" id="GO:0008889">
    <property type="term" value="F:glycerophosphodiester phosphodiesterase activity"/>
    <property type="evidence" value="ECO:0007669"/>
    <property type="project" value="UniProtKB-EC"/>
</dbReference>
<dbReference type="InterPro" id="IPR030395">
    <property type="entry name" value="GP_PDE_dom"/>
</dbReference>
<feature type="domain" description="GP-PDE" evidence="8">
    <location>
        <begin position="34"/>
        <end position="338"/>
    </location>
</feature>
<comment type="similarity">
    <text evidence="1">Belongs to the glycerophosphoryl diester phosphodiesterase family.</text>
</comment>
<dbReference type="OrthoDB" id="9795622at2"/>
<evidence type="ECO:0000256" key="4">
    <source>
        <dbReference type="ARBA" id="ARBA00022798"/>
    </source>
</evidence>
<sequence>MRRLLCIVLLSFFAASAHAQQSAAPLADIKPPQILEIAHRGASGYLPEHSRAALVMAHALGANFIEFDVQLSRDGVPVILHDVMLDAVTNVAAVYPQRHRSDGHYYVVDFTVAELRALALQPRRNAQQQLLYPNRFARTDVDFAITTLAQQLALLQELNRVRERDVGAYIEVKSPRWYRDQRLDPTAALMTVLEQAGYSNQARPTPIFIESFDPEPLRRIRTEFDCDLPLIQLIGENAWNEAPVDFSAMRTSAGLQALTGVVDGVGVWWPQVILGVDEQQQPRYSQLVSMAHKAGLVVHAYTLREEGLPDFIGSYRQLRQWLKNAGVDGLFTDYPGRR</sequence>
<dbReference type="Gene3D" id="3.20.20.190">
    <property type="entry name" value="Phosphatidylinositol (PI) phosphodiesterase"/>
    <property type="match status" value="1"/>
</dbReference>
<evidence type="ECO:0000256" key="2">
    <source>
        <dbReference type="ARBA" id="ARBA00012247"/>
    </source>
</evidence>